<feature type="transmembrane region" description="Helical" evidence="1">
    <location>
        <begin position="17"/>
        <end position="35"/>
    </location>
</feature>
<reference evidence="2" key="1">
    <citation type="journal article" date="2021" name="Proc. Natl. Acad. Sci. U.S.A.">
        <title>A Catalog of Tens of Thousands of Viruses from Human Metagenomes Reveals Hidden Associations with Chronic Diseases.</title>
        <authorList>
            <person name="Tisza M.J."/>
            <person name="Buck C.B."/>
        </authorList>
    </citation>
    <scope>NUCLEOTIDE SEQUENCE</scope>
    <source>
        <strain evidence="2">Ct4SH8</strain>
    </source>
</reference>
<keyword evidence="1" id="KW-0812">Transmembrane</keyword>
<evidence type="ECO:0000313" key="2">
    <source>
        <dbReference type="EMBL" id="DAF55803.1"/>
    </source>
</evidence>
<dbReference type="EMBL" id="BK032700">
    <property type="protein sequence ID" value="DAF55803.1"/>
    <property type="molecule type" value="Genomic_DNA"/>
</dbReference>
<organism evidence="2">
    <name type="scientific">Siphoviridae sp. ct4SH8</name>
    <dbReference type="NCBI Taxonomy" id="2827776"/>
    <lineage>
        <taxon>Viruses</taxon>
        <taxon>Duplodnaviria</taxon>
        <taxon>Heunggongvirae</taxon>
        <taxon>Uroviricota</taxon>
        <taxon>Caudoviricetes</taxon>
    </lineage>
</organism>
<protein>
    <submittedName>
        <fullName evidence="2">Uncharacterized protein</fullName>
    </submittedName>
</protein>
<keyword evidence="1" id="KW-1133">Transmembrane helix</keyword>
<keyword evidence="1" id="KW-0472">Membrane</keyword>
<evidence type="ECO:0000256" key="1">
    <source>
        <dbReference type="SAM" id="Phobius"/>
    </source>
</evidence>
<proteinExistence type="predicted"/>
<accession>A0A8S5SYE6</accession>
<name>A0A8S5SYE6_9CAUD</name>
<sequence length="37" mass="4215">MRGSRNPQSPVSHRRNGAVTLVLFIFALDNLRLFAIF</sequence>